<dbReference type="AlphaFoldDB" id="A0A1E5VGP9"/>
<dbReference type="Gene3D" id="1.20.1280.50">
    <property type="match status" value="1"/>
</dbReference>
<dbReference type="PANTHER" id="PTHR35546">
    <property type="entry name" value="F-BOX PROTEIN INTERACTION DOMAIN PROTEIN-RELATED"/>
    <property type="match status" value="1"/>
</dbReference>
<dbReference type="PANTHER" id="PTHR35546:SF106">
    <property type="entry name" value="DUF1618 DOMAIN-CONTAINING PROTEIN"/>
    <property type="match status" value="1"/>
</dbReference>
<dbReference type="InterPro" id="IPR055290">
    <property type="entry name" value="At3g26010-like"/>
</dbReference>
<dbReference type="Proteomes" id="UP000095767">
    <property type="component" value="Unassembled WGS sequence"/>
</dbReference>
<feature type="domain" description="F-box" evidence="1">
    <location>
        <begin position="112"/>
        <end position="151"/>
    </location>
</feature>
<accession>A0A1E5VGP9</accession>
<keyword evidence="3" id="KW-1185">Reference proteome</keyword>
<dbReference type="InterPro" id="IPR001810">
    <property type="entry name" value="F-box_dom"/>
</dbReference>
<evidence type="ECO:0000313" key="2">
    <source>
        <dbReference type="EMBL" id="OEL24292.1"/>
    </source>
</evidence>
<evidence type="ECO:0000259" key="1">
    <source>
        <dbReference type="SMART" id="SM00256"/>
    </source>
</evidence>
<dbReference type="STRING" id="888268.A0A1E5VGP9"/>
<comment type="caution">
    <text evidence="2">The sequence shown here is derived from an EMBL/GenBank/DDBJ whole genome shotgun (WGS) entry which is preliminary data.</text>
</comment>
<organism evidence="2 3">
    <name type="scientific">Dichanthelium oligosanthes</name>
    <dbReference type="NCBI Taxonomy" id="888268"/>
    <lineage>
        <taxon>Eukaryota</taxon>
        <taxon>Viridiplantae</taxon>
        <taxon>Streptophyta</taxon>
        <taxon>Embryophyta</taxon>
        <taxon>Tracheophyta</taxon>
        <taxon>Spermatophyta</taxon>
        <taxon>Magnoliopsida</taxon>
        <taxon>Liliopsida</taxon>
        <taxon>Poales</taxon>
        <taxon>Poaceae</taxon>
        <taxon>PACMAD clade</taxon>
        <taxon>Panicoideae</taxon>
        <taxon>Panicodae</taxon>
        <taxon>Paniceae</taxon>
        <taxon>Dichantheliinae</taxon>
        <taxon>Dichanthelium</taxon>
    </lineage>
</organism>
<protein>
    <recommendedName>
        <fullName evidence="1">F-box domain-containing protein</fullName>
    </recommendedName>
</protein>
<dbReference type="InterPro" id="IPR036047">
    <property type="entry name" value="F-box-like_dom_sf"/>
</dbReference>
<sequence>MDPTTRPGEQNVEPTKAGLLFSWGSKVDKLLALGVYTRTEEFRVHTGNREQSNSGEGMASKSWNRLIRPTAKTHHNSVLYLFDYSCYLIGSDIEDGPNSKTSDAVPALTASLPNDSIVEILSRVPAPSIHRFKCVSKAWCDLIADPLHRKRLPVP</sequence>
<reference evidence="2 3" key="1">
    <citation type="submission" date="2016-09" db="EMBL/GenBank/DDBJ databases">
        <title>The draft genome of Dichanthelium oligosanthes: A C3 panicoid grass species.</title>
        <authorList>
            <person name="Studer A.J."/>
            <person name="Schnable J.C."/>
            <person name="Brutnell T.P."/>
        </authorList>
    </citation>
    <scope>NUCLEOTIDE SEQUENCE [LARGE SCALE GENOMIC DNA]</scope>
    <source>
        <strain evidence="3">cv. Kellogg 1175</strain>
        <tissue evidence="2">Leaf</tissue>
    </source>
</reference>
<dbReference type="EMBL" id="LWDX02039999">
    <property type="protein sequence ID" value="OEL24292.1"/>
    <property type="molecule type" value="Genomic_DNA"/>
</dbReference>
<dbReference type="CDD" id="cd22157">
    <property type="entry name" value="F-box_AtFBW1-like"/>
    <property type="match status" value="1"/>
</dbReference>
<name>A0A1E5VGP9_9POAL</name>
<dbReference type="Pfam" id="PF00646">
    <property type="entry name" value="F-box"/>
    <property type="match status" value="1"/>
</dbReference>
<dbReference type="OrthoDB" id="1924677at2759"/>
<dbReference type="SUPFAM" id="SSF81383">
    <property type="entry name" value="F-box domain"/>
    <property type="match status" value="1"/>
</dbReference>
<proteinExistence type="predicted"/>
<dbReference type="SMART" id="SM00256">
    <property type="entry name" value="FBOX"/>
    <property type="match status" value="1"/>
</dbReference>
<evidence type="ECO:0000313" key="3">
    <source>
        <dbReference type="Proteomes" id="UP000095767"/>
    </source>
</evidence>
<gene>
    <name evidence="2" type="ORF">BAE44_0014690</name>
</gene>